<keyword evidence="1" id="KW-0472">Membrane</keyword>
<name>A0A6M3KS95_9ZZZZ</name>
<dbReference type="EMBL" id="MT142542">
    <property type="protein sequence ID" value="QJA84939.1"/>
    <property type="molecule type" value="Genomic_DNA"/>
</dbReference>
<gene>
    <name evidence="2" type="ORF">MM415A04982_0008</name>
    <name evidence="3" type="ORF">MM415B02317_0018</name>
</gene>
<dbReference type="EMBL" id="MT141684">
    <property type="protein sequence ID" value="QJA69186.1"/>
    <property type="molecule type" value="Genomic_DNA"/>
</dbReference>
<sequence>MANGKTAVIEKTDKDWEILKGQLQEVCNLLGVIMFFVPILLLGVCYGVRAGLIAMFEKTLEMLKQWGE</sequence>
<reference evidence="3" key="1">
    <citation type="submission" date="2020-03" db="EMBL/GenBank/DDBJ databases">
        <title>The deep terrestrial virosphere.</title>
        <authorList>
            <person name="Holmfeldt K."/>
            <person name="Nilsson E."/>
            <person name="Simone D."/>
            <person name="Lopez-Fernandez M."/>
            <person name="Wu X."/>
            <person name="de Brujin I."/>
            <person name="Lundin D."/>
            <person name="Andersson A."/>
            <person name="Bertilsson S."/>
            <person name="Dopson M."/>
        </authorList>
    </citation>
    <scope>NUCLEOTIDE SEQUENCE</scope>
    <source>
        <strain evidence="2">MM415A04982</strain>
        <strain evidence="3">MM415B02317</strain>
    </source>
</reference>
<accession>A0A6M3KS95</accession>
<evidence type="ECO:0000313" key="2">
    <source>
        <dbReference type="EMBL" id="QJA69186.1"/>
    </source>
</evidence>
<evidence type="ECO:0000256" key="1">
    <source>
        <dbReference type="SAM" id="Phobius"/>
    </source>
</evidence>
<protein>
    <submittedName>
        <fullName evidence="3">Uncharacterized protein</fullName>
    </submittedName>
</protein>
<keyword evidence="1" id="KW-0812">Transmembrane</keyword>
<feature type="transmembrane region" description="Helical" evidence="1">
    <location>
        <begin position="29"/>
        <end position="56"/>
    </location>
</feature>
<keyword evidence="1" id="KW-1133">Transmembrane helix</keyword>
<evidence type="ECO:0000313" key="3">
    <source>
        <dbReference type="EMBL" id="QJA84939.1"/>
    </source>
</evidence>
<organism evidence="3">
    <name type="scientific">viral metagenome</name>
    <dbReference type="NCBI Taxonomy" id="1070528"/>
    <lineage>
        <taxon>unclassified sequences</taxon>
        <taxon>metagenomes</taxon>
        <taxon>organismal metagenomes</taxon>
    </lineage>
</organism>
<proteinExistence type="predicted"/>
<dbReference type="AlphaFoldDB" id="A0A6M3KS95"/>